<name>A0A3P3QZ83_9FIRM</name>
<comment type="caution">
    <text evidence="2">The sequence shown here is derived from an EMBL/GenBank/DDBJ whole genome shotgun (WGS) entry which is preliminary data.</text>
</comment>
<keyword evidence="3" id="KW-1185">Reference proteome</keyword>
<evidence type="ECO:0000313" key="3">
    <source>
        <dbReference type="Proteomes" id="UP000272490"/>
    </source>
</evidence>
<feature type="domain" description="Glycosyltransferase 2-like" evidence="1">
    <location>
        <begin position="9"/>
        <end position="173"/>
    </location>
</feature>
<dbReference type="EMBL" id="RRCO01000001">
    <property type="protein sequence ID" value="RRJ26546.1"/>
    <property type="molecule type" value="Genomic_DNA"/>
</dbReference>
<sequence length="303" mass="35703">MKYVEGLVSVIMPTYKRSEKLIRAIDSVLNQTYSHLELLLVNDNDPFDEYTQELKIKLNRYTNDERLHLIIQDKHINGAVARNTGIRLSKGEYIAFLDDDDWWESNKLEEQIKILKCLDDSWGGVSCKFKFYDQNERLIGKTLKYRDGYIYKDILNLISDVATGTLLLRHDYFDKTRYFDEKLSRHQDLQLLVDFTSKYKLKEVNQYLHCVDVSDMQNRPDAYKLVKYKKDFFKSIKPVMELLSKSERKCVIAMHKYELGYVCIKNGEIYRGIAYCKALFGSHKACVLALKKTILKIIQSIKW</sequence>
<organism evidence="2 3">
    <name type="scientific">Lachnoanaerobaculum gingivalis</name>
    <dbReference type="NCBI Taxonomy" id="2490855"/>
    <lineage>
        <taxon>Bacteria</taxon>
        <taxon>Bacillati</taxon>
        <taxon>Bacillota</taxon>
        <taxon>Clostridia</taxon>
        <taxon>Lachnospirales</taxon>
        <taxon>Lachnospiraceae</taxon>
        <taxon>Lachnoanaerobaculum</taxon>
    </lineage>
</organism>
<evidence type="ECO:0000313" key="2">
    <source>
        <dbReference type="EMBL" id="RRJ26546.1"/>
    </source>
</evidence>
<dbReference type="InterPro" id="IPR001173">
    <property type="entry name" value="Glyco_trans_2-like"/>
</dbReference>
<accession>A0A3P3QZ83</accession>
<dbReference type="AlphaFoldDB" id="A0A3P3QZ83"/>
<dbReference type="Gene3D" id="3.90.550.10">
    <property type="entry name" value="Spore Coat Polysaccharide Biosynthesis Protein SpsA, Chain A"/>
    <property type="match status" value="1"/>
</dbReference>
<dbReference type="Pfam" id="PF00535">
    <property type="entry name" value="Glycos_transf_2"/>
    <property type="match status" value="1"/>
</dbReference>
<evidence type="ECO:0000259" key="1">
    <source>
        <dbReference type="Pfam" id="PF00535"/>
    </source>
</evidence>
<dbReference type="RefSeq" id="WP_128672927.1">
    <property type="nucleotide sequence ID" value="NZ_CP124777.1"/>
</dbReference>
<proteinExistence type="predicted"/>
<reference evidence="2 3" key="1">
    <citation type="submission" date="2018-11" db="EMBL/GenBank/DDBJ databases">
        <title>Genome sequencing of Lachnoanaerobaculum sp. KCOM 2030 (= ChDC B114).</title>
        <authorList>
            <person name="Kook J.-K."/>
            <person name="Park S.-N."/>
            <person name="Lim Y.K."/>
        </authorList>
    </citation>
    <scope>NUCLEOTIDE SEQUENCE [LARGE SCALE GENOMIC DNA]</scope>
    <source>
        <strain evidence="2 3">KCOM 2030</strain>
    </source>
</reference>
<dbReference type="CDD" id="cd00761">
    <property type="entry name" value="Glyco_tranf_GTA_type"/>
    <property type="match status" value="1"/>
</dbReference>
<dbReference type="PANTHER" id="PTHR22916">
    <property type="entry name" value="GLYCOSYLTRANSFERASE"/>
    <property type="match status" value="1"/>
</dbReference>
<dbReference type="OrthoDB" id="9785185at2"/>
<dbReference type="SUPFAM" id="SSF53448">
    <property type="entry name" value="Nucleotide-diphospho-sugar transferases"/>
    <property type="match status" value="1"/>
</dbReference>
<dbReference type="PANTHER" id="PTHR22916:SF3">
    <property type="entry name" value="UDP-GLCNAC:BETAGAL BETA-1,3-N-ACETYLGLUCOSAMINYLTRANSFERASE-LIKE PROTEIN 1"/>
    <property type="match status" value="1"/>
</dbReference>
<dbReference type="GO" id="GO:0016758">
    <property type="term" value="F:hexosyltransferase activity"/>
    <property type="evidence" value="ECO:0007669"/>
    <property type="project" value="UniProtKB-ARBA"/>
</dbReference>
<gene>
    <name evidence="2" type="ORF">EHV10_00500</name>
</gene>
<dbReference type="Proteomes" id="UP000272490">
    <property type="component" value="Unassembled WGS sequence"/>
</dbReference>
<dbReference type="InterPro" id="IPR029044">
    <property type="entry name" value="Nucleotide-diphossugar_trans"/>
</dbReference>
<keyword evidence="2" id="KW-0808">Transferase</keyword>
<protein>
    <submittedName>
        <fullName evidence="2">Glycosyltransferase family 2 protein</fullName>
    </submittedName>
</protein>